<keyword evidence="1" id="KW-0694">RNA-binding</keyword>
<dbReference type="InterPro" id="IPR036612">
    <property type="entry name" value="KH_dom_type_1_sf"/>
</dbReference>
<dbReference type="AlphaFoldDB" id="A0AAN7VEL6"/>
<comment type="caution">
    <text evidence="4">The sequence shown here is derived from an EMBL/GenBank/DDBJ whole genome shotgun (WGS) entry which is preliminary data.</text>
</comment>
<gene>
    <name evidence="4" type="ORF">RI129_010506</name>
</gene>
<dbReference type="InterPro" id="IPR004087">
    <property type="entry name" value="KH_dom"/>
</dbReference>
<dbReference type="Gene3D" id="2.40.50.90">
    <property type="match status" value="1"/>
</dbReference>
<reference evidence="4 5" key="1">
    <citation type="journal article" date="2024" name="Insects">
        <title>An Improved Chromosome-Level Genome Assembly of the Firefly Pyrocoelia pectoralis.</title>
        <authorList>
            <person name="Fu X."/>
            <person name="Meyer-Rochow V.B."/>
            <person name="Ballantyne L."/>
            <person name="Zhu X."/>
        </authorList>
    </citation>
    <scope>NUCLEOTIDE SEQUENCE [LARGE SCALE GENOMIC DNA]</scope>
    <source>
        <strain evidence="4">XCY_ONT2</strain>
    </source>
</reference>
<dbReference type="Pfam" id="PF00567">
    <property type="entry name" value="TUDOR"/>
    <property type="match status" value="1"/>
</dbReference>
<dbReference type="SUPFAM" id="SSF54791">
    <property type="entry name" value="Eukaryotic type KH-domain (KH-domain type I)"/>
    <property type="match status" value="2"/>
</dbReference>
<dbReference type="GO" id="GO:0034587">
    <property type="term" value="P:piRNA processing"/>
    <property type="evidence" value="ECO:0007669"/>
    <property type="project" value="TreeGrafter"/>
</dbReference>
<dbReference type="Gene3D" id="2.30.30.140">
    <property type="match status" value="1"/>
</dbReference>
<dbReference type="InterPro" id="IPR050621">
    <property type="entry name" value="Tudor_domain_containing"/>
</dbReference>
<feature type="domain" description="Tudor" evidence="3">
    <location>
        <begin position="285"/>
        <end position="347"/>
    </location>
</feature>
<dbReference type="InterPro" id="IPR002999">
    <property type="entry name" value="Tudor"/>
</dbReference>
<keyword evidence="2" id="KW-1133">Transmembrane helix</keyword>
<dbReference type="PROSITE" id="PS50304">
    <property type="entry name" value="TUDOR"/>
    <property type="match status" value="1"/>
</dbReference>
<dbReference type="Proteomes" id="UP001329430">
    <property type="component" value="Chromosome 7"/>
</dbReference>
<keyword evidence="5" id="KW-1185">Reference proteome</keyword>
<name>A0AAN7VEL6_9COLE</name>
<evidence type="ECO:0000256" key="2">
    <source>
        <dbReference type="SAM" id="Phobius"/>
    </source>
</evidence>
<dbReference type="Gene3D" id="3.30.1370.10">
    <property type="entry name" value="K Homology domain, type 1"/>
    <property type="match status" value="2"/>
</dbReference>
<dbReference type="InterPro" id="IPR035437">
    <property type="entry name" value="SNase_OB-fold_sf"/>
</dbReference>
<dbReference type="SUPFAM" id="SSF63748">
    <property type="entry name" value="Tudor/PWWP/MBT"/>
    <property type="match status" value="1"/>
</dbReference>
<feature type="transmembrane region" description="Helical" evidence="2">
    <location>
        <begin position="12"/>
        <end position="30"/>
    </location>
</feature>
<dbReference type="SMART" id="SM00322">
    <property type="entry name" value="KH"/>
    <property type="match status" value="2"/>
</dbReference>
<organism evidence="4 5">
    <name type="scientific">Pyrocoelia pectoralis</name>
    <dbReference type="NCBI Taxonomy" id="417401"/>
    <lineage>
        <taxon>Eukaryota</taxon>
        <taxon>Metazoa</taxon>
        <taxon>Ecdysozoa</taxon>
        <taxon>Arthropoda</taxon>
        <taxon>Hexapoda</taxon>
        <taxon>Insecta</taxon>
        <taxon>Pterygota</taxon>
        <taxon>Neoptera</taxon>
        <taxon>Endopterygota</taxon>
        <taxon>Coleoptera</taxon>
        <taxon>Polyphaga</taxon>
        <taxon>Elateriformia</taxon>
        <taxon>Elateroidea</taxon>
        <taxon>Lampyridae</taxon>
        <taxon>Lampyrinae</taxon>
        <taxon>Pyrocoelia</taxon>
    </lineage>
</organism>
<dbReference type="GO" id="GO:0007283">
    <property type="term" value="P:spermatogenesis"/>
    <property type="evidence" value="ECO:0007669"/>
    <property type="project" value="TreeGrafter"/>
</dbReference>
<accession>A0AAN7VEL6</accession>
<keyword evidence="2" id="KW-0472">Membrane</keyword>
<protein>
    <recommendedName>
        <fullName evidence="3">Tudor domain-containing protein</fullName>
    </recommendedName>
</protein>
<dbReference type="EMBL" id="JAVRBK010000007">
    <property type="protein sequence ID" value="KAK5641959.1"/>
    <property type="molecule type" value="Genomic_DNA"/>
</dbReference>
<dbReference type="GO" id="GO:0005739">
    <property type="term" value="C:mitochondrion"/>
    <property type="evidence" value="ECO:0007669"/>
    <property type="project" value="UniProtKB-ARBA"/>
</dbReference>
<evidence type="ECO:0000256" key="1">
    <source>
        <dbReference type="PROSITE-ProRule" id="PRU00117"/>
    </source>
</evidence>
<evidence type="ECO:0000313" key="5">
    <source>
        <dbReference type="Proteomes" id="UP001329430"/>
    </source>
</evidence>
<evidence type="ECO:0000313" key="4">
    <source>
        <dbReference type="EMBL" id="KAK5641959.1"/>
    </source>
</evidence>
<dbReference type="GO" id="GO:0030719">
    <property type="term" value="P:P granule organization"/>
    <property type="evidence" value="ECO:0007669"/>
    <property type="project" value="TreeGrafter"/>
</dbReference>
<dbReference type="PANTHER" id="PTHR22948">
    <property type="entry name" value="TUDOR DOMAIN CONTAINING PROTEIN"/>
    <property type="match status" value="1"/>
</dbReference>
<dbReference type="SMART" id="SM00333">
    <property type="entry name" value="TUDOR"/>
    <property type="match status" value="1"/>
</dbReference>
<sequence>MKLILPSKSITVALGLSVCGIGGYLLYLFFKKDDDEYKITQIKSNYKTLEIPIPNEHVRSLIGRNGDNIKAIQQESHTRISFKDEDDSKLRICVIRGNRDACIHAKSLIKEFISSQPVLIDDEICVPQNIVGKIIGRCGESIREISTRSGAKVNVSNNKAAVDRIILLKGTVEQVNCAKMLINDIVTIYQEEEDMRELTLAKREPRSQPKSSTVLYSDSPKVERMSPFPGQTGAQFEVYISAMVDPSHFWMQIVGPKATELDQLVEEMTEYYGKEENRNLHILNSLEVGDVVAAEFKFDKKWYRAEVLKVINQERDPRAELYFVDYGDTDLVSCKEAYDLRTDFLRLHFQAIECFLAQIEPKNGKWSNEALDMFEELTHVAQWKKLLAKINCYWNREKMRAKRESSPVPGIDLYDFSNDKDVDIAQELVNHGYAVFKEGIDSNSS</sequence>
<keyword evidence="2" id="KW-0812">Transmembrane</keyword>
<dbReference type="InterPro" id="IPR004088">
    <property type="entry name" value="KH_dom_type_1"/>
</dbReference>
<dbReference type="Pfam" id="PF00013">
    <property type="entry name" value="KH_1"/>
    <property type="match status" value="2"/>
</dbReference>
<dbReference type="PROSITE" id="PS50084">
    <property type="entry name" value="KH_TYPE_1"/>
    <property type="match status" value="2"/>
</dbReference>
<dbReference type="PANTHER" id="PTHR22948:SF29">
    <property type="entry name" value="FI02030P-RELATED"/>
    <property type="match status" value="1"/>
</dbReference>
<evidence type="ECO:0000259" key="3">
    <source>
        <dbReference type="PROSITE" id="PS50304"/>
    </source>
</evidence>
<proteinExistence type="predicted"/>
<dbReference type="GO" id="GO:0043186">
    <property type="term" value="C:P granule"/>
    <property type="evidence" value="ECO:0007669"/>
    <property type="project" value="TreeGrafter"/>
</dbReference>
<dbReference type="GO" id="GO:0003723">
    <property type="term" value="F:RNA binding"/>
    <property type="evidence" value="ECO:0007669"/>
    <property type="project" value="UniProtKB-UniRule"/>
</dbReference>